<comment type="caution">
    <text evidence="1">The sequence shown here is derived from an EMBL/GenBank/DDBJ whole genome shotgun (WGS) entry which is preliminary data.</text>
</comment>
<name>A0ACC3NBR8_9PEZI</name>
<organism evidence="1 2">
    <name type="scientific">Vermiconidia calcicola</name>
    <dbReference type="NCBI Taxonomy" id="1690605"/>
    <lineage>
        <taxon>Eukaryota</taxon>
        <taxon>Fungi</taxon>
        <taxon>Dikarya</taxon>
        <taxon>Ascomycota</taxon>
        <taxon>Pezizomycotina</taxon>
        <taxon>Dothideomycetes</taxon>
        <taxon>Dothideomycetidae</taxon>
        <taxon>Mycosphaerellales</taxon>
        <taxon>Extremaceae</taxon>
        <taxon>Vermiconidia</taxon>
    </lineage>
</organism>
<dbReference type="EMBL" id="JAUTXU010000062">
    <property type="protein sequence ID" value="KAK3713498.1"/>
    <property type="molecule type" value="Genomic_DNA"/>
</dbReference>
<sequence>MKLKLNTGKASSSDANTSQSARAEPAPPTPASAASAGGFRLSLKASQPPTPATEQPSFAANGTKTKQQPKPRKPGGGGNKKRPANDDISPAAKRLQNGTAPGRKISLKIAPQASASGRDDAPQSAGGLNKLSLKRRSTAPKLRALTAARKPPPRLPGQGYDSEDSEAEDDPAIQQAFILRMQPGEDCEYVREAIANGKFGLPPSEGPAEVSMRFIDKDFRRAIITVRGRMYAAVLVDLPCIVETMKSWDKKGWWKVADLCQMLLVLGRCSSEDEAKTYALPREVDKETLQFAHGLTPPMHWVRKRRFRKRLTYKAIANVDEEVERLLQEDEAAERQGGKVDHEYLNRAELERSQETGESGYDDEEDAEGEAVETVENGQAYEEYYSDEGDADLERNLQDMFDEDADVEDLPVPDANDLITDSPVPALPDQAVSYAAVENTLLGTESAAATPVATEGEETTDHYQSPSEDSGSEEEDEEEEADSPDVMDEDAAAKAAERNQQLEEVADLEREIENQRRKVEAITNQLLKQRAIAQLRTLEEDLRVKRQVFGLDDVDEDDEIEE</sequence>
<evidence type="ECO:0000313" key="1">
    <source>
        <dbReference type="EMBL" id="KAK3713498.1"/>
    </source>
</evidence>
<dbReference type="Proteomes" id="UP001281147">
    <property type="component" value="Unassembled WGS sequence"/>
</dbReference>
<protein>
    <submittedName>
        <fullName evidence="1">Uncharacterized protein</fullName>
    </submittedName>
</protein>
<gene>
    <name evidence="1" type="ORF">LTR37_008456</name>
</gene>
<keyword evidence="2" id="KW-1185">Reference proteome</keyword>
<accession>A0ACC3NBR8</accession>
<reference evidence="1" key="1">
    <citation type="submission" date="2023-07" db="EMBL/GenBank/DDBJ databases">
        <title>Black Yeasts Isolated from many extreme environments.</title>
        <authorList>
            <person name="Coleine C."/>
            <person name="Stajich J.E."/>
            <person name="Selbmann L."/>
        </authorList>
    </citation>
    <scope>NUCLEOTIDE SEQUENCE</scope>
    <source>
        <strain evidence="1">CCFEE 5714</strain>
    </source>
</reference>
<proteinExistence type="predicted"/>
<evidence type="ECO:0000313" key="2">
    <source>
        <dbReference type="Proteomes" id="UP001281147"/>
    </source>
</evidence>